<dbReference type="AlphaFoldDB" id="A0A8S1N3V0"/>
<dbReference type="Proteomes" id="UP000688137">
    <property type="component" value="Unassembled WGS sequence"/>
</dbReference>
<evidence type="ECO:0000313" key="2">
    <source>
        <dbReference type="EMBL" id="CAD8084376.1"/>
    </source>
</evidence>
<name>A0A8S1N3V0_PARPR</name>
<dbReference type="EMBL" id="CAJJDM010000075">
    <property type="protein sequence ID" value="CAD8084374.1"/>
    <property type="molecule type" value="Genomic_DNA"/>
</dbReference>
<proteinExistence type="predicted"/>
<sequence>MKNLKLTNFEQFKKNYLDENDKIKVFKYFYQYNNCFGLISQEDMQDCQQAEFIEKARTYSAFLSMSCLMLTLDRTIFRRSSFKPTKFLFQYGVLPMMSFQITKNYFCRDVEQTFHDMTEKYQFGVEQYHQGMELMTRAHKANRLNEFLEKGVDFDWSTVENE</sequence>
<accession>A0A8S1N3V0</accession>
<reference evidence="2" key="1">
    <citation type="submission" date="2021-01" db="EMBL/GenBank/DDBJ databases">
        <authorList>
            <consortium name="Genoscope - CEA"/>
            <person name="William W."/>
        </authorList>
    </citation>
    <scope>NUCLEOTIDE SEQUENCE</scope>
</reference>
<keyword evidence="3" id="KW-1185">Reference proteome</keyword>
<evidence type="ECO:0000313" key="3">
    <source>
        <dbReference type="Proteomes" id="UP000688137"/>
    </source>
</evidence>
<dbReference type="EMBL" id="CAJJDM010000075">
    <property type="protein sequence ID" value="CAD8084376.1"/>
    <property type="molecule type" value="Genomic_DNA"/>
</dbReference>
<comment type="caution">
    <text evidence="2">The sequence shown here is derived from an EMBL/GenBank/DDBJ whole genome shotgun (WGS) entry which is preliminary data.</text>
</comment>
<organism evidence="2 3">
    <name type="scientific">Paramecium primaurelia</name>
    <dbReference type="NCBI Taxonomy" id="5886"/>
    <lineage>
        <taxon>Eukaryota</taxon>
        <taxon>Sar</taxon>
        <taxon>Alveolata</taxon>
        <taxon>Ciliophora</taxon>
        <taxon>Intramacronucleata</taxon>
        <taxon>Oligohymenophorea</taxon>
        <taxon>Peniculida</taxon>
        <taxon>Parameciidae</taxon>
        <taxon>Paramecium</taxon>
    </lineage>
</organism>
<evidence type="ECO:0000313" key="1">
    <source>
        <dbReference type="EMBL" id="CAD8084374.1"/>
    </source>
</evidence>
<protein>
    <submittedName>
        <fullName evidence="2">Uncharacterized protein</fullName>
    </submittedName>
</protein>
<gene>
    <name evidence="1" type="ORF">PPRIM_AZ9-3.1.T0720030</name>
    <name evidence="2" type="ORF">PPRIM_AZ9-3.1.T0720031</name>
</gene>